<keyword evidence="2" id="KW-1185">Reference proteome</keyword>
<dbReference type="EMBL" id="CAJNRD030001116">
    <property type="protein sequence ID" value="CAG5075342.1"/>
    <property type="molecule type" value="Genomic_DNA"/>
</dbReference>
<accession>A0A8J2EJU6</accession>
<protein>
    <submittedName>
        <fullName evidence="1">Uncharacterized protein</fullName>
    </submittedName>
</protein>
<dbReference type="AlphaFoldDB" id="A0A8J2EJU6"/>
<evidence type="ECO:0000313" key="1">
    <source>
        <dbReference type="EMBL" id="CAG5075342.1"/>
    </source>
</evidence>
<organism evidence="1 2">
    <name type="scientific">Cotesia congregata</name>
    <name type="common">Parasitoid wasp</name>
    <name type="synonym">Apanteles congregatus</name>
    <dbReference type="NCBI Taxonomy" id="51543"/>
    <lineage>
        <taxon>Eukaryota</taxon>
        <taxon>Metazoa</taxon>
        <taxon>Ecdysozoa</taxon>
        <taxon>Arthropoda</taxon>
        <taxon>Hexapoda</taxon>
        <taxon>Insecta</taxon>
        <taxon>Pterygota</taxon>
        <taxon>Neoptera</taxon>
        <taxon>Endopterygota</taxon>
        <taxon>Hymenoptera</taxon>
        <taxon>Apocrita</taxon>
        <taxon>Ichneumonoidea</taxon>
        <taxon>Braconidae</taxon>
        <taxon>Microgastrinae</taxon>
        <taxon>Cotesia</taxon>
    </lineage>
</organism>
<comment type="caution">
    <text evidence="1">The sequence shown here is derived from an EMBL/GenBank/DDBJ whole genome shotgun (WGS) entry which is preliminary data.</text>
</comment>
<evidence type="ECO:0000313" key="2">
    <source>
        <dbReference type="Proteomes" id="UP000786811"/>
    </source>
</evidence>
<proteinExistence type="predicted"/>
<name>A0A8J2EJU6_COTCN</name>
<dbReference type="OrthoDB" id="7610697at2759"/>
<reference evidence="1" key="1">
    <citation type="submission" date="2021-04" db="EMBL/GenBank/DDBJ databases">
        <authorList>
            <person name="Chebbi M.A.C M."/>
        </authorList>
    </citation>
    <scope>NUCLEOTIDE SEQUENCE</scope>
</reference>
<dbReference type="Proteomes" id="UP000786811">
    <property type="component" value="Unassembled WGS sequence"/>
</dbReference>
<sequence length="155" mass="17853">MSSDSLLHQVRANVWEIPPKSPNRKIQTIITRLRIGHTYITHNYLMSRETHTKCPKCNAPITVHHILAECPLNTAPMDLSTCLSDEKYLQDEQKNKLKRGNMFCYGKLATALACYVLTLVDTREFILLSLNYRRDRNSPGNIEILNFEIAGMNKY</sequence>
<gene>
    <name evidence="1" type="ORF">HICCMSTLAB_LOCUS1496</name>
</gene>